<feature type="compositionally biased region" description="Pro residues" evidence="1">
    <location>
        <begin position="296"/>
        <end position="306"/>
    </location>
</feature>
<protein>
    <submittedName>
        <fullName evidence="4">Uncharacterized protein</fullName>
    </submittedName>
</protein>
<dbReference type="HOGENOM" id="CLU_008206_0_0_1"/>
<dbReference type="RefSeq" id="XP_008086011.1">
    <property type="nucleotide sequence ID" value="XM_008087820.1"/>
</dbReference>
<name>S3D454_GLAL2</name>
<feature type="region of interest" description="Disordered" evidence="1">
    <location>
        <begin position="787"/>
        <end position="809"/>
    </location>
</feature>
<evidence type="ECO:0000256" key="1">
    <source>
        <dbReference type="SAM" id="MobiDB-lite"/>
    </source>
</evidence>
<dbReference type="OrthoDB" id="5354458at2759"/>
<feature type="compositionally biased region" description="Polar residues" evidence="1">
    <location>
        <begin position="624"/>
        <end position="638"/>
    </location>
</feature>
<keyword evidence="5" id="KW-1185">Reference proteome</keyword>
<feature type="region of interest" description="Disordered" evidence="1">
    <location>
        <begin position="345"/>
        <end position="385"/>
    </location>
</feature>
<feature type="compositionally biased region" description="Polar residues" evidence="1">
    <location>
        <begin position="657"/>
        <end position="667"/>
    </location>
</feature>
<reference evidence="4 5" key="1">
    <citation type="journal article" date="2013" name="BMC Genomics">
        <title>Genomics-driven discovery of the pneumocandin biosynthetic gene cluster in the fungus Glarea lozoyensis.</title>
        <authorList>
            <person name="Chen L."/>
            <person name="Yue Q."/>
            <person name="Zhang X."/>
            <person name="Xiang M."/>
            <person name="Wang C."/>
            <person name="Li S."/>
            <person name="Che Y."/>
            <person name="Ortiz-Lopez F.J."/>
            <person name="Bills G.F."/>
            <person name="Liu X."/>
            <person name="An Z."/>
        </authorList>
    </citation>
    <scope>NUCLEOTIDE SEQUENCE [LARGE SCALE GENOMIC DNA]</scope>
    <source>
        <strain evidence="5">ATCC 20868 / MF5171</strain>
    </source>
</reference>
<feature type="compositionally biased region" description="Polar residues" evidence="1">
    <location>
        <begin position="834"/>
        <end position="859"/>
    </location>
</feature>
<dbReference type="GeneID" id="19461791"/>
<evidence type="ECO:0000259" key="2">
    <source>
        <dbReference type="Pfam" id="PF25009"/>
    </source>
</evidence>
<dbReference type="Proteomes" id="UP000016922">
    <property type="component" value="Unassembled WGS sequence"/>
</dbReference>
<feature type="compositionally biased region" description="Polar residues" evidence="1">
    <location>
        <begin position="38"/>
        <end position="52"/>
    </location>
</feature>
<feature type="region of interest" description="Disordered" evidence="1">
    <location>
        <begin position="291"/>
        <end position="332"/>
    </location>
</feature>
<proteinExistence type="predicted"/>
<feature type="compositionally biased region" description="Polar residues" evidence="1">
    <location>
        <begin position="889"/>
        <end position="899"/>
    </location>
</feature>
<evidence type="ECO:0000313" key="4">
    <source>
        <dbReference type="EMBL" id="EPE26821.1"/>
    </source>
</evidence>
<dbReference type="KEGG" id="glz:GLAREA_02735"/>
<dbReference type="AlphaFoldDB" id="S3D454"/>
<feature type="domain" description="DUF7785" evidence="2">
    <location>
        <begin position="489"/>
        <end position="587"/>
    </location>
</feature>
<feature type="region of interest" description="Disordered" evidence="1">
    <location>
        <begin position="1"/>
        <end position="52"/>
    </location>
</feature>
<feature type="domain" description="DUF7877" evidence="3">
    <location>
        <begin position="64"/>
        <end position="195"/>
    </location>
</feature>
<dbReference type="OMA" id="TMEKDDF"/>
<feature type="compositionally biased region" description="Polar residues" evidence="1">
    <location>
        <begin position="1"/>
        <end position="27"/>
    </location>
</feature>
<evidence type="ECO:0000259" key="3">
    <source>
        <dbReference type="Pfam" id="PF25289"/>
    </source>
</evidence>
<dbReference type="InterPro" id="IPR057199">
    <property type="entry name" value="DUF7877"/>
</dbReference>
<organism evidence="4 5">
    <name type="scientific">Glarea lozoyensis (strain ATCC 20868 / MF5171)</name>
    <dbReference type="NCBI Taxonomy" id="1116229"/>
    <lineage>
        <taxon>Eukaryota</taxon>
        <taxon>Fungi</taxon>
        <taxon>Dikarya</taxon>
        <taxon>Ascomycota</taxon>
        <taxon>Pezizomycotina</taxon>
        <taxon>Leotiomycetes</taxon>
        <taxon>Helotiales</taxon>
        <taxon>Helotiaceae</taxon>
        <taxon>Glarea</taxon>
    </lineage>
</organism>
<dbReference type="Pfam" id="PF25009">
    <property type="entry name" value="DUF7785"/>
    <property type="match status" value="1"/>
</dbReference>
<dbReference type="Pfam" id="PF25289">
    <property type="entry name" value="DUF7877"/>
    <property type="match status" value="1"/>
</dbReference>
<feature type="compositionally biased region" description="Polar residues" evidence="1">
    <location>
        <begin position="704"/>
        <end position="740"/>
    </location>
</feature>
<dbReference type="eggNOG" id="ENOG502S55E">
    <property type="taxonomic scope" value="Eukaryota"/>
</dbReference>
<dbReference type="InterPro" id="IPR056687">
    <property type="entry name" value="DUF7785"/>
</dbReference>
<dbReference type="STRING" id="1116229.S3D454"/>
<evidence type="ECO:0000313" key="5">
    <source>
        <dbReference type="Proteomes" id="UP000016922"/>
    </source>
</evidence>
<feature type="compositionally biased region" description="Polar residues" evidence="1">
    <location>
        <begin position="345"/>
        <end position="355"/>
    </location>
</feature>
<feature type="region of interest" description="Disordered" evidence="1">
    <location>
        <begin position="824"/>
        <end position="899"/>
    </location>
</feature>
<gene>
    <name evidence="4" type="ORF">GLAREA_02735</name>
</gene>
<feature type="region of interest" description="Disordered" evidence="1">
    <location>
        <begin position="621"/>
        <end position="757"/>
    </location>
</feature>
<feature type="region of interest" description="Disordered" evidence="1">
    <location>
        <begin position="97"/>
        <end position="126"/>
    </location>
</feature>
<accession>S3D454</accession>
<feature type="compositionally biased region" description="Low complexity" evidence="1">
    <location>
        <begin position="864"/>
        <end position="877"/>
    </location>
</feature>
<dbReference type="EMBL" id="KE145370">
    <property type="protein sequence ID" value="EPE26821.1"/>
    <property type="molecule type" value="Genomic_DNA"/>
</dbReference>
<sequence>MASLHPNINGTFSPTTQQESTGDSMTLSAKRKRDETSEINPHANSINNVQSTGLPTAASIGDTQANLRDLIDVLKDLAPVSSSRALTDRGIRFDTIPSILTRPLPPRTPSTEPQAKRQKSDDAADSQSTIIARAASQVYQSFEDVIEDIDRAVSDIEEKMQLPNPSNRNQYIPATEAQSELALNVSAFRKRAHEIASSSVNSGYATNGNVPASPINAGAGDGKMVLTLYGNAPGPKQLFSSFQKPPTVDAKNAVPPIREAGLPNGITTTKILALQSSNLVEQTKQITLGDLFPSPANLPPLQPPKPSKNSTTRSSNVGWYQPSPVEPFSRSGGYSKAQLTCGQWLDYSNASPPQSSKKRQRDRAMSLGGAKAPVPENNAADSETARQEALFRSAYSSFAPTKDDSAAVAPTSVLARLWWQQSGERHFERLVENVTNLDLAITSKSESPIAATDDEEMKSFEEAVEIYEKDAIDPSLVSLDPAVEKSVEEKDVEEVLEGISELLETLNSYQRNRHLSLNPAAGRPGILSAPDTLSLGTPSKPSDSEQATYEMLKSQLTLMISTLPPYAVSKLDPDRLADLRISTKIEVRLDDFRGVMEEDETAAKVRAAATANTASVARVVPPTTHRSSSTALYGNQYSAPRAPSTPSHGYYGAAQTPARTQQQSVQRAPSAGPVSYTAQRPTAPAPFRGSQPYNNAPGYGQATPRPTQQYPSSGQTPYSSTPVGQSYNMRPTTHTYQNTPQPVPQAAMNGRGYTPQSVYPHQAQTAQNGQNYGYNATQNIARQSSPQTPMYSAQTSHLQGRGYATPAASNPQFNRQYLQAPMVNGGTPQPALNAYNQHQSSNPTGYNTHLSHQEQSNMIERQRAQMQAQQASQQQVRNTAPSSLGGPAQAQSNGVAAGQ</sequence>
<feature type="compositionally biased region" description="Polar residues" evidence="1">
    <location>
        <begin position="787"/>
        <end position="798"/>
    </location>
</feature>